<organism evidence="15 16">
    <name type="scientific">Pinctada imbricata</name>
    <name type="common">Atlantic pearl-oyster</name>
    <name type="synonym">Pinctada martensii</name>
    <dbReference type="NCBI Taxonomy" id="66713"/>
    <lineage>
        <taxon>Eukaryota</taxon>
        <taxon>Metazoa</taxon>
        <taxon>Spiralia</taxon>
        <taxon>Lophotrochozoa</taxon>
        <taxon>Mollusca</taxon>
        <taxon>Bivalvia</taxon>
        <taxon>Autobranchia</taxon>
        <taxon>Pteriomorphia</taxon>
        <taxon>Pterioida</taxon>
        <taxon>Pterioidea</taxon>
        <taxon>Pteriidae</taxon>
        <taxon>Pinctada</taxon>
    </lineage>
</organism>
<dbReference type="GO" id="GO:0031509">
    <property type="term" value="P:subtelomeric heterochromatin formation"/>
    <property type="evidence" value="ECO:0007669"/>
    <property type="project" value="InterPro"/>
</dbReference>
<feature type="domain" description="Histone acetyl transferase HAT1 N-terminal" evidence="13">
    <location>
        <begin position="62"/>
        <end position="222"/>
    </location>
</feature>
<protein>
    <recommendedName>
        <fullName evidence="4 9">Histone acetyltransferase type B catalytic subunit</fullName>
        <ecNumber evidence="3 9">2.3.1.48</ecNumber>
    </recommendedName>
</protein>
<dbReference type="PIRSF" id="PIRSF038084">
    <property type="entry name" value="HAT-B_cat"/>
    <property type="match status" value="1"/>
</dbReference>
<dbReference type="InterPro" id="IPR019467">
    <property type="entry name" value="Hat1_N"/>
</dbReference>
<dbReference type="InterPro" id="IPR013523">
    <property type="entry name" value="Hist_AcTrfase_HAT1_C"/>
</dbReference>
<evidence type="ECO:0000256" key="5">
    <source>
        <dbReference type="ARBA" id="ARBA00022679"/>
    </source>
</evidence>
<evidence type="ECO:0000256" key="8">
    <source>
        <dbReference type="ARBA" id="ARBA00048017"/>
    </source>
</evidence>
<keyword evidence="16" id="KW-1185">Reference proteome</keyword>
<dbReference type="PANTHER" id="PTHR12046">
    <property type="entry name" value="HISTONE ACETYLTRANSFERASE TYPE B CATALYTIC SUBUNIT"/>
    <property type="match status" value="1"/>
</dbReference>
<feature type="site" description="Interaction with histone H4 N-terminus" evidence="12">
    <location>
        <position position="234"/>
    </location>
</feature>
<dbReference type="GO" id="GO:0000781">
    <property type="term" value="C:chromosome, telomeric region"/>
    <property type="evidence" value="ECO:0007669"/>
    <property type="project" value="GOC"/>
</dbReference>
<dbReference type="InterPro" id="IPR048776">
    <property type="entry name" value="HAT1_C"/>
</dbReference>
<evidence type="ECO:0000256" key="2">
    <source>
        <dbReference type="ARBA" id="ARBA00010543"/>
    </source>
</evidence>
<evidence type="ECO:0000256" key="1">
    <source>
        <dbReference type="ARBA" id="ARBA00004123"/>
    </source>
</evidence>
<gene>
    <name evidence="15" type="ORF">FSP39_020292</name>
</gene>
<comment type="caution">
    <text evidence="15">The sequence shown here is derived from an EMBL/GenBank/DDBJ whole genome shotgun (WGS) entry which is preliminary data.</text>
</comment>
<dbReference type="GO" id="GO:0005634">
    <property type="term" value="C:nucleus"/>
    <property type="evidence" value="ECO:0007669"/>
    <property type="project" value="UniProtKB-SubCell"/>
</dbReference>
<dbReference type="GO" id="GO:0004402">
    <property type="term" value="F:histone acetyltransferase activity"/>
    <property type="evidence" value="ECO:0007669"/>
    <property type="project" value="UniProtKB-UniRule"/>
</dbReference>
<evidence type="ECO:0000313" key="15">
    <source>
        <dbReference type="EMBL" id="KAK3106449.1"/>
    </source>
</evidence>
<dbReference type="Gene3D" id="3.40.630.30">
    <property type="match status" value="1"/>
</dbReference>
<dbReference type="Pfam" id="PF10394">
    <property type="entry name" value="Hat1_N"/>
    <property type="match status" value="1"/>
</dbReference>
<evidence type="ECO:0000256" key="6">
    <source>
        <dbReference type="ARBA" id="ARBA00023242"/>
    </source>
</evidence>
<dbReference type="InterPro" id="IPR037113">
    <property type="entry name" value="Hat1_N_sf"/>
</dbReference>
<evidence type="ECO:0000256" key="4">
    <source>
        <dbReference type="ARBA" id="ARBA00021268"/>
    </source>
</evidence>
<feature type="domain" description="Histone acetyltransferase type B catalytic subunit C-terminal" evidence="14">
    <location>
        <begin position="321"/>
        <end position="372"/>
    </location>
</feature>
<dbReference type="Gene3D" id="1.10.10.390">
    <property type="match status" value="1"/>
</dbReference>
<evidence type="ECO:0000256" key="9">
    <source>
        <dbReference type="PIRNR" id="PIRNR038084"/>
    </source>
</evidence>
<keyword evidence="7 9" id="KW-0012">Acyltransferase</keyword>
<dbReference type="GO" id="GO:0042393">
    <property type="term" value="F:histone binding"/>
    <property type="evidence" value="ECO:0007669"/>
    <property type="project" value="InterPro"/>
</dbReference>
<feature type="region of interest" description="Interaction with histone H4 N-terminus" evidence="11">
    <location>
        <begin position="260"/>
        <end position="262"/>
    </location>
</feature>
<dbReference type="Pfam" id="PF21183">
    <property type="entry name" value="HAT1_C"/>
    <property type="match status" value="1"/>
</dbReference>
<evidence type="ECO:0000259" key="13">
    <source>
        <dbReference type="Pfam" id="PF10394"/>
    </source>
</evidence>
<evidence type="ECO:0000259" key="14">
    <source>
        <dbReference type="Pfam" id="PF21183"/>
    </source>
</evidence>
<evidence type="ECO:0000256" key="10">
    <source>
        <dbReference type="PIRSR" id="PIRSR038084-1"/>
    </source>
</evidence>
<dbReference type="SUPFAM" id="SSF55729">
    <property type="entry name" value="Acyl-CoA N-acyltransferases (Nat)"/>
    <property type="match status" value="1"/>
</dbReference>
<evidence type="ECO:0000256" key="7">
    <source>
        <dbReference type="ARBA" id="ARBA00023315"/>
    </source>
</evidence>
<evidence type="ECO:0000313" key="16">
    <source>
        <dbReference type="Proteomes" id="UP001186944"/>
    </source>
</evidence>
<comment type="catalytic activity">
    <reaction evidence="8 9">
        <text>L-lysyl-[protein] + acetyl-CoA = N(6)-acetyl-L-lysyl-[protein] + CoA + H(+)</text>
        <dbReference type="Rhea" id="RHEA:45948"/>
        <dbReference type="Rhea" id="RHEA-COMP:9752"/>
        <dbReference type="Rhea" id="RHEA-COMP:10731"/>
        <dbReference type="ChEBI" id="CHEBI:15378"/>
        <dbReference type="ChEBI" id="CHEBI:29969"/>
        <dbReference type="ChEBI" id="CHEBI:57287"/>
        <dbReference type="ChEBI" id="CHEBI:57288"/>
        <dbReference type="ChEBI" id="CHEBI:61930"/>
        <dbReference type="EC" id="2.3.1.48"/>
    </reaction>
</comment>
<evidence type="ECO:0000256" key="11">
    <source>
        <dbReference type="PIRSR" id="PIRSR038084-2"/>
    </source>
</evidence>
<dbReference type="AlphaFoldDB" id="A0AA89CA63"/>
<feature type="region of interest" description="Interaction with histone H4 N-terminus" evidence="11">
    <location>
        <begin position="98"/>
        <end position="100"/>
    </location>
</feature>
<dbReference type="InterPro" id="IPR017380">
    <property type="entry name" value="Hist_AcTrfase_B-typ_cat-su"/>
</dbReference>
<feature type="active site" description="Proton donor/acceptor" evidence="10">
    <location>
        <position position="311"/>
    </location>
</feature>
<reference evidence="15" key="1">
    <citation type="submission" date="2019-08" db="EMBL/GenBank/DDBJ databases">
        <title>The improved chromosome-level genome for the pearl oyster Pinctada fucata martensii using PacBio sequencing and Hi-C.</title>
        <authorList>
            <person name="Zheng Z."/>
        </authorList>
    </citation>
    <scope>NUCLEOTIDE SEQUENCE</scope>
    <source>
        <strain evidence="15">ZZ-2019</strain>
        <tissue evidence="15">Adductor muscle</tissue>
    </source>
</reference>
<evidence type="ECO:0000256" key="3">
    <source>
        <dbReference type="ARBA" id="ARBA00013184"/>
    </source>
</evidence>
<dbReference type="EMBL" id="VSWD01000003">
    <property type="protein sequence ID" value="KAK3106449.1"/>
    <property type="molecule type" value="Genomic_DNA"/>
</dbReference>
<proteinExistence type="inferred from homology"/>
<name>A0AA89CA63_PINIB</name>
<comment type="subcellular location">
    <subcellularLocation>
        <location evidence="1">Nucleus</location>
    </subcellularLocation>
</comment>
<dbReference type="Gene3D" id="3.90.360.10">
    <property type="entry name" value="Histone acetyl transferase 1 (HAT1), N-terminal domain"/>
    <property type="match status" value="1"/>
</dbReference>
<accession>A0AA89CA63</accession>
<keyword evidence="5 9" id="KW-0808">Transferase</keyword>
<evidence type="ECO:0000256" key="12">
    <source>
        <dbReference type="PIRSR" id="PIRSR038084-3"/>
    </source>
</evidence>
<sequence>MKEKKTVYYDQMPLAGFDLVRICRSCSPALHGRRRRTLLVLEQFPDDFEGTSLIKNKYEPFKSSANEAIHFKLVRQESDIEDDSKSFFPEMSHQIFGENESIFGYRDLRVELYYSAANLTTYLNLQYSDKVSPEKDDGLQADNVVQTMAKELAPGFLTNKEEFLHRLPEDANFKPFGDLKHSYKVIKDNEERHFEVYNTDIESPGFRAYHERLQTFLLFFIDAASFIDADDERWNFYLLFERYKSNGNPMYAIAGYMTVYNYYAYPEKIRPRISQVLVLPPFQKQGHCAQLIQTFYNDCYLRPEVLDITVEDPSENFQRVRDYVDVKNCLGLVSFQPDRLRNGFNDDMVREARDKLKLSRRQARRVYEIMRLKATDTGNPEQYKAYRLDIKRRLNAPFQKNGRDFDKLQKTLLPDELSATLNSMNAEQRLQYLETSFQEHVDMYRHVIERVCASV</sequence>
<keyword evidence="6" id="KW-0539">Nucleus</keyword>
<dbReference type="InterPro" id="IPR016181">
    <property type="entry name" value="Acyl_CoA_acyltransferase"/>
</dbReference>
<comment type="similarity">
    <text evidence="2 9">Belongs to the HAT1 family.</text>
</comment>
<dbReference type="Proteomes" id="UP001186944">
    <property type="component" value="Unassembled WGS sequence"/>
</dbReference>
<dbReference type="EC" id="2.3.1.48" evidence="3 9"/>